<dbReference type="Proteomes" id="UP001417504">
    <property type="component" value="Unassembled WGS sequence"/>
</dbReference>
<dbReference type="EMBL" id="JBBNAE010000006">
    <property type="protein sequence ID" value="KAK9116807.1"/>
    <property type="molecule type" value="Genomic_DNA"/>
</dbReference>
<evidence type="ECO:0000313" key="2">
    <source>
        <dbReference type="Proteomes" id="UP001417504"/>
    </source>
</evidence>
<protein>
    <submittedName>
        <fullName evidence="1">Uncharacterized protein</fullName>
    </submittedName>
</protein>
<gene>
    <name evidence="1" type="ORF">Sjap_015754</name>
</gene>
<keyword evidence="2" id="KW-1185">Reference proteome</keyword>
<evidence type="ECO:0000313" key="1">
    <source>
        <dbReference type="EMBL" id="KAK9116807.1"/>
    </source>
</evidence>
<comment type="caution">
    <text evidence="1">The sequence shown here is derived from an EMBL/GenBank/DDBJ whole genome shotgun (WGS) entry which is preliminary data.</text>
</comment>
<sequence length="52" mass="6090">MMLSLHEDGRRFCGGMLVWPLCGMYGFNEIAAFFNKIYIWDDIKRSAGTWLQ</sequence>
<proteinExistence type="predicted"/>
<dbReference type="AlphaFoldDB" id="A0AAP0ILN4"/>
<organism evidence="1 2">
    <name type="scientific">Stephania japonica</name>
    <dbReference type="NCBI Taxonomy" id="461633"/>
    <lineage>
        <taxon>Eukaryota</taxon>
        <taxon>Viridiplantae</taxon>
        <taxon>Streptophyta</taxon>
        <taxon>Embryophyta</taxon>
        <taxon>Tracheophyta</taxon>
        <taxon>Spermatophyta</taxon>
        <taxon>Magnoliopsida</taxon>
        <taxon>Ranunculales</taxon>
        <taxon>Menispermaceae</taxon>
        <taxon>Menispermoideae</taxon>
        <taxon>Cissampelideae</taxon>
        <taxon>Stephania</taxon>
    </lineage>
</organism>
<accession>A0AAP0ILN4</accession>
<reference evidence="1 2" key="1">
    <citation type="submission" date="2024-01" db="EMBL/GenBank/DDBJ databases">
        <title>Genome assemblies of Stephania.</title>
        <authorList>
            <person name="Yang L."/>
        </authorList>
    </citation>
    <scope>NUCLEOTIDE SEQUENCE [LARGE SCALE GENOMIC DNA]</scope>
    <source>
        <strain evidence="1">QJT</strain>
        <tissue evidence="1">Leaf</tissue>
    </source>
</reference>
<name>A0AAP0ILN4_9MAGN</name>